<evidence type="ECO:0000256" key="8">
    <source>
        <dbReference type="ARBA" id="ARBA00022692"/>
    </source>
</evidence>
<dbReference type="GO" id="GO:0046872">
    <property type="term" value="F:metal ion binding"/>
    <property type="evidence" value="ECO:0007669"/>
    <property type="project" value="UniProtKB-KW"/>
</dbReference>
<feature type="transmembrane region" description="Helical" evidence="15">
    <location>
        <begin position="101"/>
        <end position="124"/>
    </location>
</feature>
<dbReference type="OMA" id="TIDWWAP"/>
<keyword evidence="10" id="KW-0476">Mercury</keyword>
<dbReference type="AlphaFoldDB" id="A0A495CY91"/>
<dbReference type="GO" id="GO:0015097">
    <property type="term" value="F:mercury ion transmembrane transporter activity"/>
    <property type="evidence" value="ECO:0007669"/>
    <property type="project" value="InterPro"/>
</dbReference>
<evidence type="ECO:0000256" key="5">
    <source>
        <dbReference type="ARBA" id="ARBA00022466"/>
    </source>
</evidence>
<dbReference type="EMBL" id="RBIM01000010">
    <property type="protein sequence ID" value="RKQ89540.1"/>
    <property type="molecule type" value="Genomic_DNA"/>
</dbReference>
<feature type="transmembrane region" description="Helical" evidence="15">
    <location>
        <begin position="64"/>
        <end position="81"/>
    </location>
</feature>
<dbReference type="Pfam" id="PF02411">
    <property type="entry name" value="MerT"/>
    <property type="match status" value="1"/>
</dbReference>
<comment type="function">
    <text evidence="14">Involved in mercury resistance. Probably transfers a mercuric ion from the periplasmic Hg(2+)-binding protein MerP to the cytoplasmic mercuric reductase MerA.</text>
</comment>
<gene>
    <name evidence="16" type="ORF">C7435_3401</name>
</gene>
<keyword evidence="12 15" id="KW-0472">Membrane</keyword>
<organism evidence="16 17">
    <name type="scientific">Maricaulis maris</name>
    <dbReference type="NCBI Taxonomy" id="74318"/>
    <lineage>
        <taxon>Bacteria</taxon>
        <taxon>Pseudomonadati</taxon>
        <taxon>Pseudomonadota</taxon>
        <taxon>Alphaproteobacteria</taxon>
        <taxon>Maricaulales</taxon>
        <taxon>Maricaulaceae</taxon>
        <taxon>Maricaulis</taxon>
    </lineage>
</organism>
<comment type="caution">
    <text evidence="16">The sequence shown here is derived from an EMBL/GenBank/DDBJ whole genome shotgun (WGS) entry which is preliminary data.</text>
</comment>
<evidence type="ECO:0000256" key="12">
    <source>
        <dbReference type="ARBA" id="ARBA00023136"/>
    </source>
</evidence>
<keyword evidence="7" id="KW-0997">Cell inner membrane</keyword>
<sequence length="128" mass="13822">MTEIEQSSDQTPAPRQKRGWLAAGGIIGAIVASSCCILPLVLVLAGVSGAWIGSLTALDPYKPYFIVVTLAFIGAGFWHVYFKSEPPCEDGSYCAKPQSNIITQIALWVGLAIVLLAATIDWWAPFFY</sequence>
<keyword evidence="4" id="KW-0813">Transport</keyword>
<comment type="subcellular location">
    <subcellularLocation>
        <location evidence="1">Cell inner membrane</location>
        <topology evidence="1">Multi-pass membrane protein</topology>
    </subcellularLocation>
</comment>
<evidence type="ECO:0000256" key="1">
    <source>
        <dbReference type="ARBA" id="ARBA00004429"/>
    </source>
</evidence>
<protein>
    <recommendedName>
        <fullName evidence="3">Mercuric transport protein MerT</fullName>
    </recommendedName>
    <alternativeName>
        <fullName evidence="13">Mercury ion transport protein</fullName>
    </alternativeName>
</protein>
<dbReference type="OrthoDB" id="9813737at2"/>
<accession>A0A495CY91</accession>
<keyword evidence="6" id="KW-1003">Cell membrane</keyword>
<name>A0A495CY91_9PROT</name>
<dbReference type="GO" id="GO:0005886">
    <property type="term" value="C:plasma membrane"/>
    <property type="evidence" value="ECO:0007669"/>
    <property type="project" value="UniProtKB-SubCell"/>
</dbReference>
<keyword evidence="11 15" id="KW-1133">Transmembrane helix</keyword>
<dbReference type="Proteomes" id="UP000273675">
    <property type="component" value="Unassembled WGS sequence"/>
</dbReference>
<evidence type="ECO:0000256" key="4">
    <source>
        <dbReference type="ARBA" id="ARBA00022448"/>
    </source>
</evidence>
<evidence type="ECO:0000256" key="15">
    <source>
        <dbReference type="SAM" id="Phobius"/>
    </source>
</evidence>
<comment type="similarity">
    <text evidence="2">Belongs to the MerT family.</text>
</comment>
<evidence type="ECO:0000256" key="2">
    <source>
        <dbReference type="ARBA" id="ARBA00008224"/>
    </source>
</evidence>
<proteinExistence type="inferred from homology"/>
<dbReference type="RefSeq" id="WP_011644264.1">
    <property type="nucleotide sequence ID" value="NZ_JADFAN010000002.1"/>
</dbReference>
<reference evidence="16 17" key="1">
    <citation type="submission" date="2018-10" db="EMBL/GenBank/DDBJ databases">
        <title>Genomic Encyclopedia of Type Strains, Phase IV (KMG-IV): sequencing the most valuable type-strain genomes for metagenomic binning, comparative biology and taxonomic classification.</title>
        <authorList>
            <person name="Goeker M."/>
        </authorList>
    </citation>
    <scope>NUCLEOTIDE SEQUENCE [LARGE SCALE GENOMIC DNA]</scope>
    <source>
        <strain evidence="16 17">DSM 4734</strain>
    </source>
</reference>
<evidence type="ECO:0000256" key="11">
    <source>
        <dbReference type="ARBA" id="ARBA00022989"/>
    </source>
</evidence>
<keyword evidence="5" id="KW-0475">Mercuric resistance</keyword>
<evidence type="ECO:0000256" key="6">
    <source>
        <dbReference type="ARBA" id="ARBA00022475"/>
    </source>
</evidence>
<feature type="transmembrane region" description="Helical" evidence="15">
    <location>
        <begin position="20"/>
        <end position="52"/>
    </location>
</feature>
<evidence type="ECO:0000256" key="7">
    <source>
        <dbReference type="ARBA" id="ARBA00022519"/>
    </source>
</evidence>
<dbReference type="InterPro" id="IPR003457">
    <property type="entry name" value="Transprt_MerT"/>
</dbReference>
<evidence type="ECO:0000256" key="14">
    <source>
        <dbReference type="ARBA" id="ARBA00045720"/>
    </source>
</evidence>
<keyword evidence="9" id="KW-0479">Metal-binding</keyword>
<evidence type="ECO:0000256" key="10">
    <source>
        <dbReference type="ARBA" id="ARBA00022914"/>
    </source>
</evidence>
<evidence type="ECO:0000313" key="16">
    <source>
        <dbReference type="EMBL" id="RKQ89540.1"/>
    </source>
</evidence>
<evidence type="ECO:0000313" key="17">
    <source>
        <dbReference type="Proteomes" id="UP000273675"/>
    </source>
</evidence>
<evidence type="ECO:0000256" key="13">
    <source>
        <dbReference type="ARBA" id="ARBA00030934"/>
    </source>
</evidence>
<dbReference type="Gene3D" id="1.10.287.910">
    <property type="entry name" value="bacterial mercury transporter, merf"/>
    <property type="match status" value="1"/>
</dbReference>
<evidence type="ECO:0000256" key="3">
    <source>
        <dbReference type="ARBA" id="ARBA00017053"/>
    </source>
</evidence>
<keyword evidence="8 15" id="KW-0812">Transmembrane</keyword>
<evidence type="ECO:0000256" key="9">
    <source>
        <dbReference type="ARBA" id="ARBA00022723"/>
    </source>
</evidence>